<feature type="region of interest" description="Disordered" evidence="2">
    <location>
        <begin position="1193"/>
        <end position="1234"/>
    </location>
</feature>
<feature type="compositionally biased region" description="Basic and acidic residues" evidence="2">
    <location>
        <begin position="1193"/>
        <end position="1202"/>
    </location>
</feature>
<evidence type="ECO:0000313" key="5">
    <source>
        <dbReference type="EnsemblPlants" id="AET6Gv20843600.7"/>
    </source>
</evidence>
<feature type="domain" description="RRP12 HEAT" evidence="3">
    <location>
        <begin position="391"/>
        <end position="696"/>
    </location>
</feature>
<feature type="compositionally biased region" description="Acidic residues" evidence="2">
    <location>
        <begin position="1161"/>
        <end position="1171"/>
    </location>
</feature>
<keyword evidence="6" id="KW-1185">Reference proteome</keyword>
<reference evidence="5" key="3">
    <citation type="journal article" date="2017" name="Nature">
        <title>Genome sequence of the progenitor of the wheat D genome Aegilops tauschii.</title>
        <authorList>
            <person name="Luo M.C."/>
            <person name="Gu Y.Q."/>
            <person name="Puiu D."/>
            <person name="Wang H."/>
            <person name="Twardziok S.O."/>
            <person name="Deal K.R."/>
            <person name="Huo N."/>
            <person name="Zhu T."/>
            <person name="Wang L."/>
            <person name="Wang Y."/>
            <person name="McGuire P.E."/>
            <person name="Liu S."/>
            <person name="Long H."/>
            <person name="Ramasamy R.K."/>
            <person name="Rodriguez J.C."/>
            <person name="Van S.L."/>
            <person name="Yuan L."/>
            <person name="Wang Z."/>
            <person name="Xia Z."/>
            <person name="Xiao L."/>
            <person name="Anderson O.D."/>
            <person name="Ouyang S."/>
            <person name="Liang Y."/>
            <person name="Zimin A.V."/>
            <person name="Pertea G."/>
            <person name="Qi P."/>
            <person name="Bennetzen J.L."/>
            <person name="Dai X."/>
            <person name="Dawson M.W."/>
            <person name="Muller H.G."/>
            <person name="Kugler K."/>
            <person name="Rivarola-Duarte L."/>
            <person name="Spannagl M."/>
            <person name="Mayer K.F.X."/>
            <person name="Lu F.H."/>
            <person name="Bevan M.W."/>
            <person name="Leroy P."/>
            <person name="Li P."/>
            <person name="You F.M."/>
            <person name="Sun Q."/>
            <person name="Liu Z."/>
            <person name="Lyons E."/>
            <person name="Wicker T."/>
            <person name="Salzberg S.L."/>
            <person name="Devos K.M."/>
            <person name="Dvorak J."/>
        </authorList>
    </citation>
    <scope>NUCLEOTIDE SEQUENCE [LARGE SCALE GENOMIC DNA]</scope>
    <source>
        <strain evidence="5">cv. AL8/78</strain>
    </source>
</reference>
<dbReference type="PANTHER" id="PTHR48445">
    <property type="entry name" value="OS02G0782100 PROTEIN"/>
    <property type="match status" value="1"/>
</dbReference>
<dbReference type="InterPro" id="IPR011989">
    <property type="entry name" value="ARM-like"/>
</dbReference>
<feature type="domain" description="RRP12 N-terminal HEAT" evidence="4">
    <location>
        <begin position="50"/>
        <end position="325"/>
    </location>
</feature>
<feature type="compositionally biased region" description="Basic and acidic residues" evidence="2">
    <location>
        <begin position="1122"/>
        <end position="1134"/>
    </location>
</feature>
<dbReference type="GO" id="GO:0003729">
    <property type="term" value="F:mRNA binding"/>
    <property type="evidence" value="ECO:0007669"/>
    <property type="project" value="EnsemblPlants"/>
</dbReference>
<feature type="region of interest" description="Disordered" evidence="2">
    <location>
        <begin position="1254"/>
        <end position="1300"/>
    </location>
</feature>
<feature type="region of interest" description="Disordered" evidence="2">
    <location>
        <begin position="1051"/>
        <end position="1136"/>
    </location>
</feature>
<dbReference type="InterPro" id="IPR057860">
    <property type="entry name" value="HEAT_RRP12_N"/>
</dbReference>
<sequence length="1300" mass="143535">QPPQNPSASYPEKLRPRAPLRRTPATATMADVDMEELPQTPRSVAGDDPDLSLFSGEADLAAAILARLSASRREDDQHLCATTASLAQTVRESGLPTSTVAYFGAAAAALGPLARAGPAAADSHVAGALLAFLSAAIPALPTAVVRSRGREVADDVARVLEFPSTPDSGVRAGVRCLAHLISAGDKSSWQAVEPLYAVVLRLVTDDRPKVRNQSHSGLRDILLSFQRKAILVPASDGIARCFERLLLLAGGSNDANTGSAAEGPKGAKEVIHMLDALKCCLPLMASKPSNTILKYFTALLGLRQPIVTKSILENLHAVGDSPTVQLKPDMLLDLICSLGVSVSTERKSGDELASIARLLNIGTRKVYSQNKHIFVVKLPLVFTSLGDILASEFEEARFCAVETFKGLIDNCIDENMVSQGIDQIKARHQGVRSNPTVIEKICAILEGLLDVRCSDVWDKSFLVISLAFDTFGKSSSDLLPEALKNLADMQNMSDDDFSFRKQLNACLGSAISAMGPKNVLDILHIQSISVENEWILPILERHIVGASLQFFLRDILGIVRAVEKSIPKLLKDDKLFSAKRAEGYVYSLWSLLPSCCNYPCDTSSSFRVLQNVLCDTLQNQPDLRGIICSSIQILIKQNKKALSITNKEDILVDAELSKSERRAKERYTKESAEENLKEIRAFSSKFLEILCSIFMSSSKDAIGFLQPAISEIASISDKDVVSKFFLDAIRKLLDATKAVNAQQVNDGSMQIDDNSNTNNMTRALLLEFAASLMPGLDAKSINVLFSYVKPAIKDSDSMNQKRAYKVLSMLLKDAEFIERNLDVLLELMILSLPCQFPSKRYRLECLHHLIVYILKDPSKLRKREIVSSFLTEILLALKEANKKTRNRAYDVLIAIGHACEDAENDGRKDSLHQFFDMVAGGLAGQTPHAISAAVTGLARLTYEFSDLIGVAYKLLPSTFLLMQRNNRELVKANLGFIKALVARSKADVLHEHLKGVVEGLLSWQSDKKNSLKAKVKSLVEILVKKCGLDAVKAVMPEEHMKLLTNIRKINERKMRKGNSSEDGEAMSMASGATRQSGWNHTQMFSDFGSDDEDSNGPFSKQHTVASRNGSKASTRSNRKRQDKNLQEKFIDHSTGEPLDLLDQKTMRLALKSTGKKRAAPDDDDDDEIEMDPEGRMIIREEREWRKKKPIISHEEEADDKTSVRSQSVKRRKVASTGWSYTGHEYTSKKAGGDLKKKDKMEPYAYWPLDRKLLNRRSDRKQSARKGMASVMKMAKRFEGKSASGALAAKRTQKHKHKKNK</sequence>
<evidence type="ECO:0000259" key="3">
    <source>
        <dbReference type="Pfam" id="PF08161"/>
    </source>
</evidence>
<dbReference type="InterPro" id="IPR016024">
    <property type="entry name" value="ARM-type_fold"/>
</dbReference>
<evidence type="ECO:0000259" key="4">
    <source>
        <dbReference type="Pfam" id="PF25772"/>
    </source>
</evidence>
<organism evidence="5 6">
    <name type="scientific">Aegilops tauschii subsp. strangulata</name>
    <name type="common">Goatgrass</name>
    <dbReference type="NCBI Taxonomy" id="200361"/>
    <lineage>
        <taxon>Eukaryota</taxon>
        <taxon>Viridiplantae</taxon>
        <taxon>Streptophyta</taxon>
        <taxon>Embryophyta</taxon>
        <taxon>Tracheophyta</taxon>
        <taxon>Spermatophyta</taxon>
        <taxon>Magnoliopsida</taxon>
        <taxon>Liliopsida</taxon>
        <taxon>Poales</taxon>
        <taxon>Poaceae</taxon>
        <taxon>BOP clade</taxon>
        <taxon>Pooideae</taxon>
        <taxon>Triticodae</taxon>
        <taxon>Triticeae</taxon>
        <taxon>Triticinae</taxon>
        <taxon>Aegilops</taxon>
    </lineage>
</organism>
<reference evidence="6" key="1">
    <citation type="journal article" date="2014" name="Science">
        <title>Ancient hybridizations among the ancestral genomes of bread wheat.</title>
        <authorList>
            <consortium name="International Wheat Genome Sequencing Consortium,"/>
            <person name="Marcussen T."/>
            <person name="Sandve S.R."/>
            <person name="Heier L."/>
            <person name="Spannagl M."/>
            <person name="Pfeifer M."/>
            <person name="Jakobsen K.S."/>
            <person name="Wulff B.B."/>
            <person name="Steuernagel B."/>
            <person name="Mayer K.F."/>
            <person name="Olsen O.A."/>
        </authorList>
    </citation>
    <scope>NUCLEOTIDE SEQUENCE [LARGE SCALE GENOMIC DNA]</scope>
    <source>
        <strain evidence="6">cv. AL8/78</strain>
    </source>
</reference>
<feature type="compositionally biased region" description="Basic and acidic residues" evidence="2">
    <location>
        <begin position="1225"/>
        <end position="1234"/>
    </location>
</feature>
<proteinExistence type="inferred from homology"/>
<protein>
    <submittedName>
        <fullName evidence="5">Uncharacterized protein</fullName>
    </submittedName>
</protein>
<dbReference type="InterPro" id="IPR012978">
    <property type="entry name" value="HEAT_RRP12"/>
</dbReference>
<feature type="region of interest" description="Disordered" evidence="2">
    <location>
        <begin position="1151"/>
        <end position="1181"/>
    </location>
</feature>
<feature type="compositionally biased region" description="Polar residues" evidence="2">
    <location>
        <begin position="1096"/>
        <end position="1115"/>
    </location>
</feature>
<dbReference type="SUPFAM" id="SSF48371">
    <property type="entry name" value="ARM repeat"/>
    <property type="match status" value="1"/>
</dbReference>
<dbReference type="Pfam" id="PF08161">
    <property type="entry name" value="RRP12_HEAT"/>
    <property type="match status" value="1"/>
</dbReference>
<dbReference type="STRING" id="200361.A0A453PS00"/>
<dbReference type="Gene3D" id="1.25.10.10">
    <property type="entry name" value="Leucine-rich Repeat Variant"/>
    <property type="match status" value="2"/>
</dbReference>
<feature type="compositionally biased region" description="Basic residues" evidence="2">
    <location>
        <begin position="1290"/>
        <end position="1300"/>
    </location>
</feature>
<dbReference type="EnsemblPlants" id="AET6Gv20843600.7">
    <property type="protein sequence ID" value="AET6Gv20843600.7"/>
    <property type="gene ID" value="AET6Gv20843600"/>
</dbReference>
<dbReference type="PANTHER" id="PTHR48445:SF1">
    <property type="entry name" value="OS02G0782100 PROTEIN"/>
    <property type="match status" value="1"/>
</dbReference>
<reference evidence="6" key="2">
    <citation type="journal article" date="2017" name="Nat. Plants">
        <title>The Aegilops tauschii genome reveals multiple impacts of transposons.</title>
        <authorList>
            <person name="Zhao G."/>
            <person name="Zou C."/>
            <person name="Li K."/>
            <person name="Wang K."/>
            <person name="Li T."/>
            <person name="Gao L."/>
            <person name="Zhang X."/>
            <person name="Wang H."/>
            <person name="Yang Z."/>
            <person name="Liu X."/>
            <person name="Jiang W."/>
            <person name="Mao L."/>
            <person name="Kong X."/>
            <person name="Jiao Y."/>
            <person name="Jia J."/>
        </authorList>
    </citation>
    <scope>NUCLEOTIDE SEQUENCE [LARGE SCALE GENOMIC DNA]</scope>
    <source>
        <strain evidence="6">cv. AL8/78</strain>
    </source>
</reference>
<name>A0A453PS00_AEGTS</name>
<comment type="similarity">
    <text evidence="1">Belongs to the RRP12 family.</text>
</comment>
<dbReference type="Pfam" id="PF25772">
    <property type="entry name" value="HEAT_RRP12_N"/>
    <property type="match status" value="1"/>
</dbReference>
<evidence type="ECO:0000256" key="2">
    <source>
        <dbReference type="SAM" id="MobiDB-lite"/>
    </source>
</evidence>
<reference evidence="5" key="4">
    <citation type="submission" date="2019-03" db="UniProtKB">
        <authorList>
            <consortium name="EnsemblPlants"/>
        </authorList>
    </citation>
    <scope>IDENTIFICATION</scope>
</reference>
<feature type="compositionally biased region" description="Basic and acidic residues" evidence="2">
    <location>
        <begin position="1172"/>
        <end position="1181"/>
    </location>
</feature>
<feature type="region of interest" description="Disordered" evidence="2">
    <location>
        <begin position="1"/>
        <end position="45"/>
    </location>
</feature>
<reference evidence="5" key="5">
    <citation type="journal article" date="2021" name="G3 (Bethesda)">
        <title>Aegilops tauschii genome assembly Aet v5.0 features greater sequence contiguity and improved annotation.</title>
        <authorList>
            <person name="Wang L."/>
            <person name="Zhu T."/>
            <person name="Rodriguez J.C."/>
            <person name="Deal K.R."/>
            <person name="Dubcovsky J."/>
            <person name="McGuire P.E."/>
            <person name="Lux T."/>
            <person name="Spannagl M."/>
            <person name="Mayer K.F.X."/>
            <person name="Baldrich P."/>
            <person name="Meyers B.C."/>
            <person name="Huo N."/>
            <person name="Gu Y.Q."/>
            <person name="Zhou H."/>
            <person name="Devos K.M."/>
            <person name="Bennetzen J.L."/>
            <person name="Unver T."/>
            <person name="Budak H."/>
            <person name="Gulick P.J."/>
            <person name="Galiba G."/>
            <person name="Kalapos B."/>
            <person name="Nelson D.R."/>
            <person name="Li P."/>
            <person name="You F.M."/>
            <person name="Luo M.C."/>
            <person name="Dvorak J."/>
        </authorList>
    </citation>
    <scope>NUCLEOTIDE SEQUENCE [LARGE SCALE GENOMIC DNA]</scope>
    <source>
        <strain evidence="5">cv. AL8/78</strain>
    </source>
</reference>
<dbReference type="Gramene" id="AET6Gv20843600.7">
    <property type="protein sequence ID" value="AET6Gv20843600.7"/>
    <property type="gene ID" value="AET6Gv20843600"/>
</dbReference>
<feature type="compositionally biased region" description="Polar residues" evidence="2">
    <location>
        <begin position="1070"/>
        <end position="1084"/>
    </location>
</feature>
<accession>A0A453PS00</accession>
<dbReference type="Proteomes" id="UP000015105">
    <property type="component" value="Chromosome 6D"/>
</dbReference>
<evidence type="ECO:0000313" key="6">
    <source>
        <dbReference type="Proteomes" id="UP000015105"/>
    </source>
</evidence>
<evidence type="ECO:0000256" key="1">
    <source>
        <dbReference type="ARBA" id="ARBA00007690"/>
    </source>
</evidence>